<keyword evidence="7" id="KW-0325">Glycoprotein</keyword>
<evidence type="ECO:0000256" key="5">
    <source>
        <dbReference type="ARBA" id="ARBA00022989"/>
    </source>
</evidence>
<feature type="repeat" description="Cys-rich GLG1" evidence="8">
    <location>
        <begin position="357"/>
        <end position="419"/>
    </location>
</feature>
<evidence type="ECO:0000256" key="3">
    <source>
        <dbReference type="ARBA" id="ARBA00022729"/>
    </source>
</evidence>
<accession>A0A0N5ASS7</accession>
<dbReference type="PANTHER" id="PTHR11884:SF1">
    <property type="entry name" value="GOLGI APPARATUS PROTEIN 1"/>
    <property type="match status" value="1"/>
</dbReference>
<keyword evidence="5 9" id="KW-1133">Transmembrane helix</keyword>
<dbReference type="AlphaFoldDB" id="A0A0N5ASS7"/>
<evidence type="ECO:0000256" key="7">
    <source>
        <dbReference type="ARBA" id="ARBA00023180"/>
    </source>
</evidence>
<organism evidence="10 11">
    <name type="scientific">Syphacia muris</name>
    <dbReference type="NCBI Taxonomy" id="451379"/>
    <lineage>
        <taxon>Eukaryota</taxon>
        <taxon>Metazoa</taxon>
        <taxon>Ecdysozoa</taxon>
        <taxon>Nematoda</taxon>
        <taxon>Chromadorea</taxon>
        <taxon>Rhabditida</taxon>
        <taxon>Spirurina</taxon>
        <taxon>Oxyuridomorpha</taxon>
        <taxon>Oxyuroidea</taxon>
        <taxon>Oxyuridae</taxon>
        <taxon>Syphacia</taxon>
    </lineage>
</organism>
<feature type="repeat" description="Cys-rich GLG1" evidence="8">
    <location>
        <begin position="621"/>
        <end position="684"/>
    </location>
</feature>
<evidence type="ECO:0000313" key="10">
    <source>
        <dbReference type="Proteomes" id="UP000046393"/>
    </source>
</evidence>
<feature type="transmembrane region" description="Helical" evidence="9">
    <location>
        <begin position="1127"/>
        <end position="1149"/>
    </location>
</feature>
<reference evidence="11" key="1">
    <citation type="submission" date="2017-02" db="UniProtKB">
        <authorList>
            <consortium name="WormBaseParasite"/>
        </authorList>
    </citation>
    <scope>IDENTIFICATION</scope>
</reference>
<dbReference type="Proteomes" id="UP000046393">
    <property type="component" value="Unplaced"/>
</dbReference>
<proteinExistence type="predicted"/>
<dbReference type="InterPro" id="IPR001893">
    <property type="entry name" value="Cys-rich_GLG1_repeat"/>
</dbReference>
<dbReference type="InterPro" id="IPR039728">
    <property type="entry name" value="GLG1"/>
</dbReference>
<feature type="repeat" description="Cys-rich GLG1" evidence="8">
    <location>
        <begin position="226"/>
        <end position="286"/>
    </location>
</feature>
<evidence type="ECO:0000256" key="9">
    <source>
        <dbReference type="SAM" id="Phobius"/>
    </source>
</evidence>
<keyword evidence="3" id="KW-0732">Signal</keyword>
<evidence type="ECO:0000256" key="6">
    <source>
        <dbReference type="ARBA" id="ARBA00023136"/>
    </source>
</evidence>
<name>A0A0N5ASS7_9BILA</name>
<dbReference type="STRING" id="451379.A0A0N5ASS7"/>
<feature type="repeat" description="Cys-rich GLG1" evidence="8">
    <location>
        <begin position="1020"/>
        <end position="1080"/>
    </location>
</feature>
<keyword evidence="6 9" id="KW-0472">Membrane</keyword>
<dbReference type="InterPro" id="IPR017873">
    <property type="entry name" value="Cys-rich_GLG1_repeat_euk"/>
</dbReference>
<dbReference type="PROSITE" id="PS51289">
    <property type="entry name" value="GLG1_C_RICH"/>
    <property type="match status" value="7"/>
</dbReference>
<evidence type="ECO:0000256" key="1">
    <source>
        <dbReference type="ARBA" id="ARBA00004479"/>
    </source>
</evidence>
<feature type="repeat" description="Cys-rich GLG1" evidence="8">
    <location>
        <begin position="825"/>
        <end position="883"/>
    </location>
</feature>
<protein>
    <submittedName>
        <fullName evidence="11">Golgi apparatus protein 1</fullName>
    </submittedName>
</protein>
<keyword evidence="10" id="KW-1185">Reference proteome</keyword>
<dbReference type="Pfam" id="PF00839">
    <property type="entry name" value="Cys_rich_FGFR"/>
    <property type="match status" value="14"/>
</dbReference>
<comment type="subcellular location">
    <subcellularLocation>
        <location evidence="1">Membrane</location>
        <topology evidence="1">Single-pass type I membrane protein</topology>
    </subcellularLocation>
</comment>
<dbReference type="PANTHER" id="PTHR11884">
    <property type="entry name" value="SELECTIN LIGAND RELATED"/>
    <property type="match status" value="1"/>
</dbReference>
<feature type="repeat" description="Cys-rich GLG1" evidence="8">
    <location>
        <begin position="485"/>
        <end position="557"/>
    </location>
</feature>
<dbReference type="GO" id="GO:0017134">
    <property type="term" value="F:fibroblast growth factor binding"/>
    <property type="evidence" value="ECO:0007669"/>
    <property type="project" value="TreeGrafter"/>
</dbReference>
<dbReference type="WBParaSite" id="SMUV_0000785801-mRNA-1">
    <property type="protein sequence ID" value="SMUV_0000785801-mRNA-1"/>
    <property type="gene ID" value="SMUV_0000785801"/>
</dbReference>
<keyword evidence="4" id="KW-0677">Repeat</keyword>
<dbReference type="GO" id="GO:0000139">
    <property type="term" value="C:Golgi membrane"/>
    <property type="evidence" value="ECO:0007669"/>
    <property type="project" value="InterPro"/>
</dbReference>
<evidence type="ECO:0000256" key="8">
    <source>
        <dbReference type="PROSITE-ProRule" id="PRU00622"/>
    </source>
</evidence>
<evidence type="ECO:0000256" key="4">
    <source>
        <dbReference type="ARBA" id="ARBA00022737"/>
    </source>
</evidence>
<feature type="repeat" description="Cys-rich GLG1" evidence="8">
    <location>
        <begin position="955"/>
        <end position="1019"/>
    </location>
</feature>
<evidence type="ECO:0000256" key="2">
    <source>
        <dbReference type="ARBA" id="ARBA00022692"/>
    </source>
</evidence>
<keyword evidence="2 9" id="KW-0812">Transmembrane</keyword>
<sequence>MWQWKYFAFRPQNAGFQQAPQGAQNEEPKIMQKRLMDYPECQEDIHKFCTKGGIKLASELAIIECLQEVDFTERDKLSLQCENLLWQYKLNLTQEAHFGDAVRNVCASEVASNRNISQCLEDTRPGYAISCVIEHIQEIPRQDTQCFNFLAKTEMLAFSDYSVIGPFVDKCRNTVERLQCGMLTPMSAHQRARVAHSQGSTLECLIRKMIEKQKEPGADDPYGEKLLGAECRHEVMRIAELQTDDFHLDRDLFFACRQDREVFCSQVPSGGGKVFECLMEKRADPKMSPQCSKMLAERAQLMGQDFRLARPLVKACTKEMNEYQCNPRPEARVSPNYHLSWVLLCLENAHHLTNGTKFSEECKYEMMSYRTFMMSEFKMSPEMVLSCGKEINEFCSQTGDIERQGKTLHCLMAVAQSRDPKRQLGAQCKVALETVIKTADVGSDYRVDKILYASCRPLIEGPCANYLESPTSTLTCLMQHVDSKDMSKECEKRLLEVQYFLARDWTLDPELYQACHFDAVNRCHASDHWHLQTNTDNRAEEGPIVLSCLYRNAYDEQNPLQPACADNIRRILRLRAARVFLMPDIEDTCREALSEYCSADTNPSSEMKCLQEHFQETDFKLKHESCYTKLAEFTAMEAKDTALNHALTKECKPVISKYCQEFANEAIDHGDVMECLYNHKDAKEMNEICRSYVDHFELISLRDYRFSFHFNQSCAEDIQRYCRDEALSSDKSVFVVAVAQIIQCLSRILFEHKVLGTEKNLRPECKKQLKTAFLQQEQFDDMDHMEDVHKKLMHYCRTEIEKFNCLKNAKSFEDVIGCLRQNFAGLGSECQALIFDREKIEALDNEFDDELQKVCRMDIKSYCDGYPEDEVLKCLTNSKVIRILSPLCQKVVFERMQEQVQDIRLNIPLFEACQKEAEEHCAEDYKKIRDAKYERKMLDGVIIQCLRAKFTAGVTLSEKCKAEISNVIVESEFDVRLDPPLYHACKEIVIHQCKDHFIRRGFDIYEALECLKEEYRKGAIYDQNCKHEVARRLQEFLSDINLDPILNNACSHDLKVFCDGISPGKSRLIICLLDTLRSSKADLMTEECRKLLEIRSELSIKLQKDNLPNSIADLFSAVNSHPRRTSILAWFSGFILVLFFIGCCCGRASKRIRRELKNR</sequence>
<evidence type="ECO:0000313" key="11">
    <source>
        <dbReference type="WBParaSite" id="SMUV_0000785801-mRNA-1"/>
    </source>
</evidence>